<dbReference type="PANTHER" id="PTHR32063:SF8">
    <property type="entry name" value="CATION EFFLUX PROTEIN"/>
    <property type="match status" value="1"/>
</dbReference>
<evidence type="ECO:0000313" key="2">
    <source>
        <dbReference type="EMBL" id="SKB65269.1"/>
    </source>
</evidence>
<keyword evidence="1" id="KW-1133">Transmembrane helix</keyword>
<organism evidence="2 3">
    <name type="scientific">Parapedobacter luteus</name>
    <dbReference type="NCBI Taxonomy" id="623280"/>
    <lineage>
        <taxon>Bacteria</taxon>
        <taxon>Pseudomonadati</taxon>
        <taxon>Bacteroidota</taxon>
        <taxon>Sphingobacteriia</taxon>
        <taxon>Sphingobacteriales</taxon>
        <taxon>Sphingobacteriaceae</taxon>
        <taxon>Parapedobacter</taxon>
    </lineage>
</organism>
<feature type="transmembrane region" description="Helical" evidence="1">
    <location>
        <begin position="1041"/>
        <end position="1061"/>
    </location>
</feature>
<feature type="transmembrane region" description="Helical" evidence="1">
    <location>
        <begin position="12"/>
        <end position="30"/>
    </location>
</feature>
<evidence type="ECO:0000313" key="3">
    <source>
        <dbReference type="Proteomes" id="UP000190541"/>
    </source>
</evidence>
<keyword evidence="3" id="KW-1185">Reference proteome</keyword>
<dbReference type="STRING" id="623280.SAMN05660226_02529"/>
<reference evidence="2 3" key="1">
    <citation type="submission" date="2017-02" db="EMBL/GenBank/DDBJ databases">
        <authorList>
            <person name="Peterson S.W."/>
        </authorList>
    </citation>
    <scope>NUCLEOTIDE SEQUENCE [LARGE SCALE GENOMIC DNA]</scope>
    <source>
        <strain evidence="2 3">DSM 22899</strain>
    </source>
</reference>
<feature type="transmembrane region" description="Helical" evidence="1">
    <location>
        <begin position="565"/>
        <end position="584"/>
    </location>
</feature>
<keyword evidence="1" id="KW-0472">Membrane</keyword>
<dbReference type="GO" id="GO:0042910">
    <property type="term" value="F:xenobiotic transmembrane transporter activity"/>
    <property type="evidence" value="ECO:0007669"/>
    <property type="project" value="TreeGrafter"/>
</dbReference>
<feature type="transmembrane region" description="Helical" evidence="1">
    <location>
        <begin position="460"/>
        <end position="485"/>
    </location>
</feature>
<dbReference type="Gene3D" id="3.30.2090.10">
    <property type="entry name" value="Multidrug efflux transporter AcrB TolC docking domain, DN and DC subdomains"/>
    <property type="match status" value="2"/>
</dbReference>
<dbReference type="AlphaFoldDB" id="A0A1T5D0T2"/>
<dbReference type="Gene3D" id="1.20.1640.10">
    <property type="entry name" value="Multidrug efflux transporter AcrB transmembrane domain"/>
    <property type="match status" value="2"/>
</dbReference>
<dbReference type="Gene3D" id="3.30.70.1320">
    <property type="entry name" value="Multidrug efflux transporter AcrB pore domain like"/>
    <property type="match status" value="1"/>
</dbReference>
<dbReference type="Gene3D" id="3.30.70.1440">
    <property type="entry name" value="Multidrug efflux transporter AcrB pore domain"/>
    <property type="match status" value="1"/>
</dbReference>
<dbReference type="InterPro" id="IPR001036">
    <property type="entry name" value="Acrflvin-R"/>
</dbReference>
<feature type="transmembrane region" description="Helical" evidence="1">
    <location>
        <begin position="935"/>
        <end position="955"/>
    </location>
</feature>
<dbReference type="Proteomes" id="UP000190541">
    <property type="component" value="Unassembled WGS sequence"/>
</dbReference>
<sequence>MNLIRFALRKPITILVIVAGLFFFGIKAISSIKVDIFPKLDLPVIYLSHPFSGYTPDQMEAMFGKQYINIMLFVNGIKSIETKNIQGLTLMKISFYPGTDMAQAAAELTGFANRIQAIFPAGSNPPFIIRFDASTLPVGQLVLSSDIRNNNELANLANTYVRASFTRIPGLVAPPPFGGNVRTVVIKVDPERLRSHNLSPDQLVAALRFNNQTSPSGNVRVGDKNYITPTNTLIKGIRDFENIPLFKGGVSNLYLRDVASVEDGADIAAGYALVNGRRSVYLNVSKNADASTWEVVQNLKKSLPVIQSQLPEDVQLRYEFDQSTYVINSVKSLLTEGAIGAILTGLMVILFLGDLRGALIVILTIPTSIISGVLFLSLFGQTINIMTLSGLALAIGILVDESTVTIENIHQHLDMGKPKALAIWDACKEIAFPKLLILLCILAVFAPAFTMGGIPGSLFLPLALAIGFSMIISYFLAQTFVPVMANWMMKVKHRRNERGQAMSDAEEFAASGLDAESETDTWSQKKVLVEREDSNRDGKVSFFERMRMRYLRFIERMMPYRKPIVATYLVVVCGVAAVLMMNIGRDVLPKVNGRQFQVRLRAAEGTRIEYTEKITLDALAAIKDIVGAENIAITSAYVGNHPSLFSISPIFLWMAQPHEAVVQVSLAEHYHTDLDGLKERIRQRLRTELPDVKLSFEPIELTEKILSQGSPTPIEVRLSGRDKALSQQYAQHVIDKLSAVPYLRDVQLGQSVNYPAINIEVDRVRAAQLGLDMTDISRSLIAATSSSRFTEKNTWVDAEAGLSYSVQVQVPESEMASINDIAEIPLLSNSARPVLGDVATITTGTTNGENDNLGALPMLSVTANLSDVDLNTAAKDVKAAIASLGELPRGLSIELIGLSQTLDDTMSSLENGLMVAIVVIFLMLAANFQSFKVSGIVLATVPAVIVGSLLLLMATGSTLNLQSYMGMIMSVGVSISNAVLLITNAEQLRKHNGDALLAAREAAALRMRPILMTALAMIVGMIPMAIGHGEGGDQSSPLGRAVIGGLAASTVAALFILPLVFGWGQAKASTQSVSLDPEDEESIHYIQSKT</sequence>
<dbReference type="RefSeq" id="WP_079717199.1">
    <property type="nucleotide sequence ID" value="NZ_FUYS01000005.1"/>
</dbReference>
<name>A0A1T5D0T2_9SPHI</name>
<dbReference type="Pfam" id="PF00873">
    <property type="entry name" value="ACR_tran"/>
    <property type="match status" value="1"/>
</dbReference>
<dbReference type="SUPFAM" id="SSF82866">
    <property type="entry name" value="Multidrug efflux transporter AcrB transmembrane domain"/>
    <property type="match status" value="2"/>
</dbReference>
<feature type="transmembrane region" description="Helical" evidence="1">
    <location>
        <begin position="1010"/>
        <end position="1029"/>
    </location>
</feature>
<dbReference type="SUPFAM" id="SSF82693">
    <property type="entry name" value="Multidrug efflux transporter AcrB pore domain, PN1, PN2, PC1 and PC2 subdomains"/>
    <property type="match status" value="2"/>
</dbReference>
<dbReference type="EMBL" id="FUYS01000005">
    <property type="protein sequence ID" value="SKB65269.1"/>
    <property type="molecule type" value="Genomic_DNA"/>
</dbReference>
<feature type="transmembrane region" description="Helical" evidence="1">
    <location>
        <begin position="358"/>
        <end position="379"/>
    </location>
</feature>
<dbReference type="SUPFAM" id="SSF82714">
    <property type="entry name" value="Multidrug efflux transporter AcrB TolC docking domain, DN and DC subdomains"/>
    <property type="match status" value="2"/>
</dbReference>
<accession>A0A1T5D0T2</accession>
<feature type="transmembrane region" description="Helical" evidence="1">
    <location>
        <begin position="911"/>
        <end position="928"/>
    </location>
</feature>
<protein>
    <submittedName>
        <fullName evidence="2">Multidrug efflux pump subunit AcrB</fullName>
    </submittedName>
</protein>
<dbReference type="Gene3D" id="3.30.70.1430">
    <property type="entry name" value="Multidrug efflux transporter AcrB pore domain"/>
    <property type="match status" value="2"/>
</dbReference>
<dbReference type="InterPro" id="IPR027463">
    <property type="entry name" value="AcrB_DN_DC_subdom"/>
</dbReference>
<keyword evidence="1" id="KW-0812">Transmembrane</keyword>
<gene>
    <name evidence="2" type="ORF">SAMN05660226_02529</name>
</gene>
<evidence type="ECO:0000256" key="1">
    <source>
        <dbReference type="SAM" id="Phobius"/>
    </source>
</evidence>
<dbReference type="PRINTS" id="PR00702">
    <property type="entry name" value="ACRIFLAVINRP"/>
</dbReference>
<feature type="transmembrane region" description="Helical" evidence="1">
    <location>
        <begin position="961"/>
        <end position="982"/>
    </location>
</feature>
<dbReference type="OrthoDB" id="9758234at2"/>
<dbReference type="GO" id="GO:0005886">
    <property type="term" value="C:plasma membrane"/>
    <property type="evidence" value="ECO:0007669"/>
    <property type="project" value="TreeGrafter"/>
</dbReference>
<feature type="transmembrane region" description="Helical" evidence="1">
    <location>
        <begin position="435"/>
        <end position="454"/>
    </location>
</feature>
<dbReference type="PANTHER" id="PTHR32063">
    <property type="match status" value="1"/>
</dbReference>
<proteinExistence type="predicted"/>